<feature type="compositionally biased region" description="Low complexity" evidence="1">
    <location>
        <begin position="125"/>
        <end position="134"/>
    </location>
</feature>
<feature type="region of interest" description="Disordered" evidence="1">
    <location>
        <begin position="1059"/>
        <end position="1128"/>
    </location>
</feature>
<feature type="compositionally biased region" description="Low complexity" evidence="1">
    <location>
        <begin position="743"/>
        <end position="756"/>
    </location>
</feature>
<keyword evidence="4" id="KW-1185">Reference proteome</keyword>
<feature type="region of interest" description="Disordered" evidence="1">
    <location>
        <begin position="841"/>
        <end position="910"/>
    </location>
</feature>
<feature type="compositionally biased region" description="Polar residues" evidence="1">
    <location>
        <begin position="321"/>
        <end position="342"/>
    </location>
</feature>
<feature type="compositionally biased region" description="Polar residues" evidence="1">
    <location>
        <begin position="246"/>
        <end position="256"/>
    </location>
</feature>
<evidence type="ECO:0000256" key="1">
    <source>
        <dbReference type="SAM" id="MobiDB-lite"/>
    </source>
</evidence>
<keyword evidence="2" id="KW-0732">Signal</keyword>
<evidence type="ECO:0000313" key="4">
    <source>
        <dbReference type="Proteomes" id="UP000308267"/>
    </source>
</evidence>
<feature type="compositionally biased region" description="Low complexity" evidence="1">
    <location>
        <begin position="307"/>
        <end position="320"/>
    </location>
</feature>
<feature type="compositionally biased region" description="Polar residues" evidence="1">
    <location>
        <begin position="866"/>
        <end position="887"/>
    </location>
</feature>
<dbReference type="AlphaFoldDB" id="A0A4S2L778"/>
<feature type="compositionally biased region" description="Polar residues" evidence="1">
    <location>
        <begin position="1059"/>
        <end position="1069"/>
    </location>
</feature>
<feature type="region of interest" description="Disordered" evidence="1">
    <location>
        <begin position="623"/>
        <end position="651"/>
    </location>
</feature>
<feature type="compositionally biased region" description="Low complexity" evidence="1">
    <location>
        <begin position="634"/>
        <end position="647"/>
    </location>
</feature>
<feature type="compositionally biased region" description="Low complexity" evidence="1">
    <location>
        <begin position="343"/>
        <end position="354"/>
    </location>
</feature>
<feature type="compositionally biased region" description="Polar residues" evidence="1">
    <location>
        <begin position="78"/>
        <end position="92"/>
    </location>
</feature>
<feature type="compositionally biased region" description="Low complexity" evidence="1">
    <location>
        <begin position="452"/>
        <end position="463"/>
    </location>
</feature>
<feature type="compositionally biased region" description="Low complexity" evidence="1">
    <location>
        <begin position="1106"/>
        <end position="1117"/>
    </location>
</feature>
<gene>
    <name evidence="3" type="ORF">CRM22_009541</name>
</gene>
<feature type="compositionally biased region" description="Polar residues" evidence="1">
    <location>
        <begin position="464"/>
        <end position="474"/>
    </location>
</feature>
<feature type="compositionally biased region" description="Low complexity" evidence="1">
    <location>
        <begin position="779"/>
        <end position="790"/>
    </location>
</feature>
<feature type="compositionally biased region" description="Polar residues" evidence="1">
    <location>
        <begin position="1084"/>
        <end position="1105"/>
    </location>
</feature>
<feature type="region of interest" description="Disordered" evidence="1">
    <location>
        <begin position="950"/>
        <end position="978"/>
    </location>
</feature>
<reference evidence="3 4" key="1">
    <citation type="journal article" date="2019" name="BMC Genomics">
        <title>New insights from Opisthorchis felineus genome: update on genomics of the epidemiologically important liver flukes.</title>
        <authorList>
            <person name="Ershov N.I."/>
            <person name="Mordvinov V.A."/>
            <person name="Prokhortchouk E.B."/>
            <person name="Pakharukova M.Y."/>
            <person name="Gunbin K.V."/>
            <person name="Ustyantsev K."/>
            <person name="Genaev M.A."/>
            <person name="Blinov A.G."/>
            <person name="Mazur A."/>
            <person name="Boulygina E."/>
            <person name="Tsygankova S."/>
            <person name="Khrameeva E."/>
            <person name="Chekanov N."/>
            <person name="Fan G."/>
            <person name="Xiao A."/>
            <person name="Zhang H."/>
            <person name="Xu X."/>
            <person name="Yang H."/>
            <person name="Solovyev V."/>
            <person name="Lee S.M."/>
            <person name="Liu X."/>
            <person name="Afonnikov D.A."/>
            <person name="Skryabin K.G."/>
        </authorList>
    </citation>
    <scope>NUCLEOTIDE SEQUENCE [LARGE SCALE GENOMIC DNA]</scope>
    <source>
        <strain evidence="3">AK-0245</strain>
        <tissue evidence="3">Whole organism</tissue>
    </source>
</reference>
<feature type="region of interest" description="Disordered" evidence="1">
    <location>
        <begin position="514"/>
        <end position="583"/>
    </location>
</feature>
<feature type="compositionally biased region" description="Low complexity" evidence="1">
    <location>
        <begin position="888"/>
        <end position="899"/>
    </location>
</feature>
<feature type="compositionally biased region" description="Low complexity" evidence="1">
    <location>
        <begin position="525"/>
        <end position="538"/>
    </location>
</feature>
<feature type="compositionally biased region" description="Low complexity" evidence="1">
    <location>
        <begin position="198"/>
        <end position="211"/>
    </location>
</feature>
<feature type="compositionally biased region" description="Low complexity" evidence="1">
    <location>
        <begin position="961"/>
        <end position="974"/>
    </location>
</feature>
<feature type="compositionally biased region" description="Polar residues" evidence="1">
    <location>
        <begin position="514"/>
        <end position="524"/>
    </location>
</feature>
<feature type="compositionally biased region" description="Polar residues" evidence="1">
    <location>
        <begin position="106"/>
        <end position="124"/>
    </location>
</feature>
<organism evidence="3 4">
    <name type="scientific">Opisthorchis felineus</name>
    <dbReference type="NCBI Taxonomy" id="147828"/>
    <lineage>
        <taxon>Eukaryota</taxon>
        <taxon>Metazoa</taxon>
        <taxon>Spiralia</taxon>
        <taxon>Lophotrochozoa</taxon>
        <taxon>Platyhelminthes</taxon>
        <taxon>Trematoda</taxon>
        <taxon>Digenea</taxon>
        <taxon>Opisthorchiida</taxon>
        <taxon>Opisthorchiata</taxon>
        <taxon>Opisthorchiidae</taxon>
        <taxon>Opisthorchis</taxon>
    </lineage>
</organism>
<feature type="compositionally biased region" description="Low complexity" evidence="1">
    <location>
        <begin position="1070"/>
        <end position="1083"/>
    </location>
</feature>
<feature type="compositionally biased region" description="Polar residues" evidence="1">
    <location>
        <begin position="900"/>
        <end position="910"/>
    </location>
</feature>
<dbReference type="EMBL" id="SJOL01009206">
    <property type="protein sequence ID" value="TGZ58620.1"/>
    <property type="molecule type" value="Genomic_DNA"/>
</dbReference>
<evidence type="ECO:0000256" key="2">
    <source>
        <dbReference type="SAM" id="SignalP"/>
    </source>
</evidence>
<feature type="compositionally biased region" description="Polar residues" evidence="1">
    <location>
        <begin position="732"/>
        <end position="742"/>
    </location>
</feature>
<feature type="chain" id="PRO_5020246515" evidence="2">
    <location>
        <begin position="24"/>
        <end position="1262"/>
    </location>
</feature>
<name>A0A4S2L778_OPIFE</name>
<feature type="compositionally biased region" description="Polar residues" evidence="1">
    <location>
        <begin position="430"/>
        <end position="451"/>
    </location>
</feature>
<feature type="region of interest" description="Disordered" evidence="1">
    <location>
        <begin position="732"/>
        <end position="801"/>
    </location>
</feature>
<feature type="compositionally biased region" description="Polar residues" evidence="1">
    <location>
        <begin position="187"/>
        <end position="197"/>
    </location>
</feature>
<feature type="compositionally biased region" description="Polar residues" evidence="1">
    <location>
        <begin position="355"/>
        <end position="365"/>
    </location>
</feature>
<feature type="compositionally biased region" description="Polar residues" evidence="1">
    <location>
        <begin position="623"/>
        <end position="633"/>
    </location>
</feature>
<feature type="compositionally biased region" description="Low complexity" evidence="1">
    <location>
        <begin position="561"/>
        <end position="572"/>
    </location>
</feature>
<dbReference type="STRING" id="147828.A0A4S2L778"/>
<feature type="region of interest" description="Disordered" evidence="1">
    <location>
        <begin position="73"/>
        <end position="134"/>
    </location>
</feature>
<feature type="compositionally biased region" description="Polar residues" evidence="1">
    <location>
        <begin position="539"/>
        <end position="560"/>
    </location>
</feature>
<sequence>MRLHTVFVLATLLHFGIMDKIEADNQTKKAIGHWRKIETTKYNMYLEMGMKIWIKTKGILAKLFDKKWTSGEGKTTPEICTNQPQIRTTPNKTGTEETQQTEFQTDNMTDTVETDEFTPNQTVSTDPDATTQPATDIQTTESTDEWSTPTVLLINSSTPALTREITTTVKDESTTHEITGTVGTFQTDSSQSEFVSNATEPTSSAAPTTTEFQTDNMTDTVETDEFTPNQTVSTDPDATTQPATDIQTTESTDEWSTPTVLLINSSTPALTREITTTVKDESTTHEITGTVGTFQTDSSQSEFVSNATEPTSSAAPTTTEFQTDNMTDTVETDEFTPNQTVSTDPDATTQPATDIQTTESTDEWSTPTVLLINSSTPALTREITTTVKDESTTHEITGTVGTFQTDSSQSEFVSNATEPTSSAAPTTTEFQTDNMTDTVETDEFTPNQTVSTDPDATTQPATDIQTTESTDEWSTPTVLLINSSTPALTREITTTVKDESTTHEITGTVGTFQTDSSQSEFVSNATEPTSSAAPTTTEFQTDNMTDTVETDEFTPNQTVSTDPDATTQPATDIQTTESTDEWSTPTVLLINSSTPALTREITTTVKDESTTHEITGTVGTFQTDSSQSEFVSNATEPTSSAAPTTTEFQTDNMTDTVETDEFTPNQTVSTDPDATTQPATDIQTTESTDEWSTPTVLLINSSTPALTREITTTVKDESTTHEITGTVGTFQTDSSQSEFVSNATEPTSSAAPTTTEFQTDNMTDTVETDEFTPNQTVSTDPDATTQPATDIQTTESTDEWSTPTVLLINSSTPALTREITTTVKDESTTHEITGTVGTFQTDSSQSEFVSNATEPTSSAAPTTTEFQTDNMTDTVETDEFTPNQTVSTDPDATTQPATDIQTTESTDEWSTPTVLLINSSTPALTREITTTVKDESTTHEITGTVGTFQTDSSQSEFVSNATEPTSSAAPTTTEFQTDNMTDTVETDEFTPNQTVSTDPDATTQPATDIQTTESTDEWSTPTVLLINSSTPALTREITTTVKDESTTHEITGTVGTFQTDSSQSEFVSNATEPTSSAAPTTTEFQTDNMTDTVETDEFTPNQTVSTDPDATTQPATDIQTTESTDEWSTPTVLLINSSTPSSNPTATYTLGSILTSEISSTLTDSTTNSVSTIDFVFTTPMDVILRNISIPDGLFGQPYLGKPYECAYRCERRRRMKLLLKKFVRISRLLLYYTSKAKYLKKYVNRVLNSLRISIHLYGPIL</sequence>
<feature type="compositionally biased region" description="Low complexity" evidence="1">
    <location>
        <begin position="416"/>
        <end position="429"/>
    </location>
</feature>
<feature type="compositionally biased region" description="Polar residues" evidence="1">
    <location>
        <begin position="791"/>
        <end position="801"/>
    </location>
</feature>
<feature type="compositionally biased region" description="Low complexity" evidence="1">
    <location>
        <begin position="234"/>
        <end position="245"/>
    </location>
</feature>
<feature type="compositionally biased region" description="Low complexity" evidence="1">
    <location>
        <begin position="96"/>
        <end position="105"/>
    </location>
</feature>
<feature type="signal peptide" evidence="2">
    <location>
        <begin position="1"/>
        <end position="23"/>
    </location>
</feature>
<comment type="caution">
    <text evidence="3">The sequence shown here is derived from an EMBL/GenBank/DDBJ whole genome shotgun (WGS) entry which is preliminary data.</text>
</comment>
<feature type="compositionally biased region" description="Polar residues" evidence="1">
    <location>
        <begin position="405"/>
        <end position="415"/>
    </location>
</feature>
<protein>
    <submittedName>
        <fullName evidence="3">Uncharacterized protein</fullName>
    </submittedName>
</protein>
<dbReference type="Proteomes" id="UP000308267">
    <property type="component" value="Unassembled WGS sequence"/>
</dbReference>
<accession>A0A4S2L778</accession>
<feature type="compositionally biased region" description="Low complexity" evidence="1">
    <location>
        <begin position="852"/>
        <end position="865"/>
    </location>
</feature>
<proteinExistence type="predicted"/>
<dbReference type="OrthoDB" id="10653503at2759"/>
<feature type="compositionally biased region" description="Polar residues" evidence="1">
    <location>
        <begin position="757"/>
        <end position="778"/>
    </location>
</feature>
<feature type="compositionally biased region" description="Polar residues" evidence="1">
    <location>
        <begin position="573"/>
        <end position="583"/>
    </location>
</feature>
<feature type="region of interest" description="Disordered" evidence="1">
    <location>
        <begin position="187"/>
        <end position="256"/>
    </location>
</feature>
<feature type="compositionally biased region" description="Polar residues" evidence="1">
    <location>
        <begin position="212"/>
        <end position="233"/>
    </location>
</feature>
<feature type="compositionally biased region" description="Polar residues" evidence="1">
    <location>
        <begin position="841"/>
        <end position="851"/>
    </location>
</feature>
<feature type="region of interest" description="Disordered" evidence="1">
    <location>
        <begin position="296"/>
        <end position="365"/>
    </location>
</feature>
<feature type="compositionally biased region" description="Polar residues" evidence="1">
    <location>
        <begin position="296"/>
        <end position="306"/>
    </location>
</feature>
<feature type="compositionally biased region" description="Polar residues" evidence="1">
    <location>
        <begin position="1118"/>
        <end position="1128"/>
    </location>
</feature>
<feature type="compositionally biased region" description="Polar residues" evidence="1">
    <location>
        <begin position="950"/>
        <end position="960"/>
    </location>
</feature>
<feature type="region of interest" description="Disordered" evidence="1">
    <location>
        <begin position="405"/>
        <end position="474"/>
    </location>
</feature>
<evidence type="ECO:0000313" key="3">
    <source>
        <dbReference type="EMBL" id="TGZ58620.1"/>
    </source>
</evidence>